<dbReference type="InterPro" id="IPR036236">
    <property type="entry name" value="Znf_C2H2_sf"/>
</dbReference>
<dbReference type="AlphaFoldDB" id="A0A8B8FL37"/>
<dbReference type="PANTHER" id="PTHR16465:SF0">
    <property type="entry name" value="ZINC FINGER MATRIN-TYPE PROTEIN 5"/>
    <property type="match status" value="1"/>
</dbReference>
<organism evidence="6 7">
    <name type="scientific">Sipha flava</name>
    <name type="common">yellow sugarcane aphid</name>
    <dbReference type="NCBI Taxonomy" id="143950"/>
    <lineage>
        <taxon>Eukaryota</taxon>
        <taxon>Metazoa</taxon>
        <taxon>Ecdysozoa</taxon>
        <taxon>Arthropoda</taxon>
        <taxon>Hexapoda</taxon>
        <taxon>Insecta</taxon>
        <taxon>Pterygota</taxon>
        <taxon>Neoptera</taxon>
        <taxon>Paraneoptera</taxon>
        <taxon>Hemiptera</taxon>
        <taxon>Sternorrhyncha</taxon>
        <taxon>Aphidomorpha</taxon>
        <taxon>Aphidoidea</taxon>
        <taxon>Aphididae</taxon>
        <taxon>Sipha</taxon>
    </lineage>
</organism>
<gene>
    <name evidence="7" type="primary">LOC112684359</name>
</gene>
<keyword evidence="3 4" id="KW-0862">Zinc</keyword>
<protein>
    <submittedName>
        <fullName evidence="7">Zinc finger matrin-type protein 5-like isoform X2</fullName>
    </submittedName>
</protein>
<keyword evidence="1 4" id="KW-0479">Metal-binding</keyword>
<reference evidence="7" key="1">
    <citation type="submission" date="2025-08" db="UniProtKB">
        <authorList>
            <consortium name="RefSeq"/>
        </authorList>
    </citation>
    <scope>IDENTIFICATION</scope>
    <source>
        <tissue evidence="7">Whole body</tissue>
    </source>
</reference>
<dbReference type="GeneID" id="112684359"/>
<dbReference type="Gene3D" id="3.30.160.60">
    <property type="entry name" value="Classic Zinc Finger"/>
    <property type="match status" value="1"/>
</dbReference>
<evidence type="ECO:0000256" key="2">
    <source>
        <dbReference type="ARBA" id="ARBA00022771"/>
    </source>
</evidence>
<proteinExistence type="predicted"/>
<dbReference type="RefSeq" id="XP_025411629.1">
    <property type="nucleotide sequence ID" value="XM_025555844.1"/>
</dbReference>
<accession>A0A8B8FL37</accession>
<dbReference type="PANTHER" id="PTHR16465">
    <property type="entry name" value="NUCLEASE-RELATED"/>
    <property type="match status" value="1"/>
</dbReference>
<evidence type="ECO:0000256" key="4">
    <source>
        <dbReference type="PROSITE-ProRule" id="PRU00723"/>
    </source>
</evidence>
<dbReference type="InterPro" id="IPR003604">
    <property type="entry name" value="Matrin/U1-like-C_Znf_C2H2"/>
</dbReference>
<evidence type="ECO:0000256" key="3">
    <source>
        <dbReference type="ARBA" id="ARBA00022833"/>
    </source>
</evidence>
<evidence type="ECO:0000313" key="7">
    <source>
        <dbReference type="RefSeq" id="XP_025411629.1"/>
    </source>
</evidence>
<feature type="domain" description="C3H1-type" evidence="5">
    <location>
        <begin position="51"/>
        <end position="79"/>
    </location>
</feature>
<dbReference type="Pfam" id="PF00642">
    <property type="entry name" value="zf-CCCH"/>
    <property type="match status" value="1"/>
</dbReference>
<dbReference type="PROSITE" id="PS50103">
    <property type="entry name" value="ZF_C3H1"/>
    <property type="match status" value="1"/>
</dbReference>
<dbReference type="OrthoDB" id="2127950at2759"/>
<dbReference type="SUPFAM" id="SSF90229">
    <property type="entry name" value="CCCH zinc finger"/>
    <property type="match status" value="1"/>
</dbReference>
<dbReference type="GO" id="GO:0008270">
    <property type="term" value="F:zinc ion binding"/>
    <property type="evidence" value="ECO:0007669"/>
    <property type="project" value="UniProtKB-KW"/>
</dbReference>
<keyword evidence="6" id="KW-1185">Reference proteome</keyword>
<dbReference type="Pfam" id="PF06220">
    <property type="entry name" value="zf-U1"/>
    <property type="match status" value="1"/>
</dbReference>
<evidence type="ECO:0000313" key="6">
    <source>
        <dbReference type="Proteomes" id="UP000694846"/>
    </source>
</evidence>
<name>A0A8B8FL37_9HEMI</name>
<keyword evidence="2 4" id="KW-0863">Zinc-finger</keyword>
<dbReference type="SMART" id="SM00451">
    <property type="entry name" value="ZnF_U1"/>
    <property type="match status" value="1"/>
</dbReference>
<dbReference type="SMART" id="SM00356">
    <property type="entry name" value="ZnF_C3H1"/>
    <property type="match status" value="1"/>
</dbReference>
<dbReference type="InterPro" id="IPR000571">
    <property type="entry name" value="Znf_CCCH"/>
</dbReference>
<dbReference type="InterPro" id="IPR036855">
    <property type="entry name" value="Znf_CCCH_sf"/>
</dbReference>
<dbReference type="Proteomes" id="UP000694846">
    <property type="component" value="Unplaced"/>
</dbReference>
<feature type="zinc finger region" description="C3H1-type" evidence="4">
    <location>
        <begin position="51"/>
        <end position="79"/>
    </location>
</feature>
<evidence type="ECO:0000259" key="5">
    <source>
        <dbReference type="PROSITE" id="PS50103"/>
    </source>
</evidence>
<evidence type="ECO:0000256" key="1">
    <source>
        <dbReference type="ARBA" id="ARBA00022723"/>
    </source>
</evidence>
<dbReference type="InterPro" id="IPR013085">
    <property type="entry name" value="U1-CZ_Znf_C2H2"/>
</dbReference>
<sequence>MVKKILCDYCNITFADNLSSRNLHLNSNAHNKNRKNYYSLYKDAITLFLEERQKQPCRRFRTTGQCQYGSNCNYSHYTFEQLIHLINQEHQQKIFREVEKVNAIPSIESWLLKYQQKLYIKSIDIETNIQNIQLNHQLRNLPSLMPVVNVDQLKTITLNTWPTIQG</sequence>
<dbReference type="GO" id="GO:0003676">
    <property type="term" value="F:nucleic acid binding"/>
    <property type="evidence" value="ECO:0007669"/>
    <property type="project" value="InterPro"/>
</dbReference>
<dbReference type="GO" id="GO:0005689">
    <property type="term" value="C:U12-type spliceosomal complex"/>
    <property type="evidence" value="ECO:0007669"/>
    <property type="project" value="TreeGrafter"/>
</dbReference>
<dbReference type="Gene3D" id="4.10.1000.10">
    <property type="entry name" value="Zinc finger, CCCH-type"/>
    <property type="match status" value="1"/>
</dbReference>
<dbReference type="SUPFAM" id="SSF57667">
    <property type="entry name" value="beta-beta-alpha zinc fingers"/>
    <property type="match status" value="1"/>
</dbReference>